<keyword evidence="1" id="KW-0812">Transmembrane</keyword>
<protein>
    <submittedName>
        <fullName evidence="2">Uncharacterized protein</fullName>
    </submittedName>
</protein>
<sequence length="97" mass="10995">MTFLESILIWILTSCSAFISLFSLNYTLQAERTDHDQIQLMTSSIQLISKFEKSMTLSTVKSYNSCQSINTSSTVKWVFEACHICDGVSCETFDFPT</sequence>
<keyword evidence="1" id="KW-1133">Transmembrane helix</keyword>
<proteinExistence type="predicted"/>
<accession>A0A1M6XG77</accession>
<organism evidence="2 3">
    <name type="scientific">Alicyclobacillus tolerans</name>
    <dbReference type="NCBI Taxonomy" id="90970"/>
    <lineage>
        <taxon>Bacteria</taxon>
        <taxon>Bacillati</taxon>
        <taxon>Bacillota</taxon>
        <taxon>Bacilli</taxon>
        <taxon>Bacillales</taxon>
        <taxon>Alicyclobacillaceae</taxon>
        <taxon>Alicyclobacillus</taxon>
    </lineage>
</organism>
<evidence type="ECO:0000313" key="3">
    <source>
        <dbReference type="Proteomes" id="UP000184016"/>
    </source>
</evidence>
<reference evidence="3" key="1">
    <citation type="submission" date="2016-11" db="EMBL/GenBank/DDBJ databases">
        <authorList>
            <person name="Varghese N."/>
            <person name="Submissions S."/>
        </authorList>
    </citation>
    <scope>NUCLEOTIDE SEQUENCE [LARGE SCALE GENOMIC DNA]</scope>
    <source>
        <strain evidence="3">USBA-503</strain>
    </source>
</reference>
<keyword evidence="3" id="KW-1185">Reference proteome</keyword>
<dbReference type="EMBL" id="FRAF01000034">
    <property type="protein sequence ID" value="SHL04921.1"/>
    <property type="molecule type" value="Genomic_DNA"/>
</dbReference>
<dbReference type="STRING" id="1830138.SAMN05443507_1342"/>
<name>A0A1M6XG77_9BACL</name>
<evidence type="ECO:0000313" key="2">
    <source>
        <dbReference type="EMBL" id="SHL04921.1"/>
    </source>
</evidence>
<dbReference type="AlphaFoldDB" id="A0A1M6XG77"/>
<feature type="transmembrane region" description="Helical" evidence="1">
    <location>
        <begin position="6"/>
        <end position="28"/>
    </location>
</feature>
<dbReference type="Proteomes" id="UP000184016">
    <property type="component" value="Unassembled WGS sequence"/>
</dbReference>
<keyword evidence="1" id="KW-0472">Membrane</keyword>
<gene>
    <name evidence="2" type="ORF">SAMN05443507_1342</name>
</gene>
<evidence type="ECO:0000256" key="1">
    <source>
        <dbReference type="SAM" id="Phobius"/>
    </source>
</evidence>